<feature type="compositionally biased region" description="Low complexity" evidence="2">
    <location>
        <begin position="46"/>
        <end position="56"/>
    </location>
</feature>
<gene>
    <name evidence="3" type="primary">BLRF2</name>
</gene>
<organism evidence="3 4">
    <name type="scientific">macacine gammaherpesvirus 10</name>
    <dbReference type="NCBI Taxonomy" id="2560569"/>
    <lineage>
        <taxon>Viruses</taxon>
        <taxon>Duplodnaviria</taxon>
        <taxon>Heunggongvirae</taxon>
        <taxon>Peploviricota</taxon>
        <taxon>Herviviricetes</taxon>
        <taxon>Herpesvirales</taxon>
        <taxon>Orthoherpesviridae</taxon>
        <taxon>Gammaherpesvirinae</taxon>
        <taxon>Lymphocryptovirus</taxon>
        <taxon>Lymphocryptovirus macacinegamma10</taxon>
    </lineage>
</organism>
<feature type="region of interest" description="Disordered" evidence="2">
    <location>
        <begin position="37"/>
        <end position="66"/>
    </location>
</feature>
<evidence type="ECO:0000256" key="1">
    <source>
        <dbReference type="ARBA" id="ARBA00008922"/>
    </source>
</evidence>
<comment type="similarity">
    <text evidence="1">Belongs to the herpesviridae BLRF2 family.</text>
</comment>
<dbReference type="EMBL" id="KP676001">
    <property type="protein sequence ID" value="ALF03229.1"/>
    <property type="molecule type" value="Genomic_DNA"/>
</dbReference>
<dbReference type="KEGG" id="vg:65099654"/>
<dbReference type="Gene3D" id="1.10.3390.10">
    <property type="entry name" value="YejL-like"/>
    <property type="match status" value="1"/>
</dbReference>
<dbReference type="Pfam" id="PF05812">
    <property type="entry name" value="Herpes_BLRF2"/>
    <property type="match status" value="1"/>
</dbReference>
<dbReference type="SUPFAM" id="SSF160459">
    <property type="entry name" value="BLRF2-like"/>
    <property type="match status" value="1"/>
</dbReference>
<evidence type="ECO:0000313" key="4">
    <source>
        <dbReference type="Proteomes" id="UP000147540"/>
    </source>
</evidence>
<evidence type="ECO:0000313" key="3">
    <source>
        <dbReference type="EMBL" id="ALF03229.1"/>
    </source>
</evidence>
<dbReference type="GeneID" id="65099654"/>
<feature type="compositionally biased region" description="Basic and acidic residues" evidence="2">
    <location>
        <begin position="152"/>
        <end position="163"/>
    </location>
</feature>
<reference evidence="3 4" key="1">
    <citation type="journal article" date="2015" name="Virology">
        <title>The genomic sequence of lymphocryptovirus from cynomolgus macaque.</title>
        <authorList>
            <person name="Kamperschroer C."/>
            <person name="Gosink M.M."/>
            <person name="Kumpf S.W."/>
            <person name="O'Donnell L.M."/>
            <person name="Tartaro K.R."/>
        </authorList>
    </citation>
    <scope>NUCLEOTIDE SEQUENCE [LARGE SCALE GENOMIC DNA]</scope>
    <source>
        <strain evidence="3">Pfe-lcl-E3</strain>
    </source>
</reference>
<dbReference type="Proteomes" id="UP000147540">
    <property type="component" value="Segment"/>
</dbReference>
<dbReference type="RefSeq" id="YP_010084657.1">
    <property type="nucleotide sequence ID" value="NC_055142.1"/>
</dbReference>
<name>A0A0S0DP55_9GAMA</name>
<protein>
    <submittedName>
        <fullName evidence="3">BLRF2</fullName>
    </submittedName>
</protein>
<keyword evidence="4" id="KW-1185">Reference proteome</keyword>
<accession>A0A0S0DP55</accession>
<evidence type="ECO:0000256" key="2">
    <source>
        <dbReference type="SAM" id="MobiDB-lite"/>
    </source>
</evidence>
<proteinExistence type="inferred from homology"/>
<feature type="region of interest" description="Disordered" evidence="2">
    <location>
        <begin position="120"/>
        <end position="163"/>
    </location>
</feature>
<sequence length="163" mass="17543">MSAPRKTRVPSGKGTAEMSVEDMAARLAHLESENKALKQQVRRGGACASTASAASAPVPPPEPLTPRQREVMITQATGRLVSLAMQKIEDKVRKAVDGVNTRQEMEDILKNLTIRLQVSMSGAKGQAASGEGTRPREAADPTASRRARSRSRGREVKKVQISD</sequence>
<dbReference type="InterPro" id="IPR008642">
    <property type="entry name" value="Herpes_BLRF2"/>
</dbReference>